<evidence type="ECO:0000313" key="1">
    <source>
        <dbReference type="EMBL" id="OGY28725.1"/>
    </source>
</evidence>
<comment type="caution">
    <text evidence="1">The sequence shown here is derived from an EMBL/GenBank/DDBJ whole genome shotgun (WGS) entry which is preliminary data.</text>
</comment>
<evidence type="ECO:0008006" key="3">
    <source>
        <dbReference type="Google" id="ProtNLM"/>
    </source>
</evidence>
<dbReference type="AlphaFoldDB" id="A0A1G1WLV3"/>
<evidence type="ECO:0000313" key="2">
    <source>
        <dbReference type="Proteomes" id="UP000177821"/>
    </source>
</evidence>
<proteinExistence type="predicted"/>
<gene>
    <name evidence="1" type="ORF">A3J50_01265</name>
</gene>
<accession>A0A1G1WLV3</accession>
<dbReference type="SUPFAM" id="SSF55874">
    <property type="entry name" value="ATPase domain of HSP90 chaperone/DNA topoisomerase II/histidine kinase"/>
    <property type="match status" value="1"/>
</dbReference>
<protein>
    <recommendedName>
        <fullName evidence="3">Histidine kinase/HSP90-like ATPase domain-containing protein</fullName>
    </recommendedName>
</protein>
<organism evidence="1 2">
    <name type="scientific">Candidatus Woykebacteria bacterium RIFCSPHIGHO2_02_FULL_43_16b</name>
    <dbReference type="NCBI Taxonomy" id="1802601"/>
    <lineage>
        <taxon>Bacteria</taxon>
        <taxon>Candidatus Woykeibacteriota</taxon>
    </lineage>
</organism>
<dbReference type="EMBL" id="MHCX01000045">
    <property type="protein sequence ID" value="OGY28725.1"/>
    <property type="molecule type" value="Genomic_DNA"/>
</dbReference>
<dbReference type="InterPro" id="IPR036890">
    <property type="entry name" value="HATPase_C_sf"/>
</dbReference>
<sequence>MEAQVIKPPSSLRLRLVTQTTIQYLAGFNDNPQEALKESVANALDANAKKIWVEVSRINGEMRLVVCDDGDGILDRMFEHDTLRLDQAYADQVKGVAVDFEELKRELSPVSRHSFEYMVGAIGLSAKTPGQGKIGMRGFGGTTAPYSYAHGKVVYNTRPSLELARSRYPNLKREPEVANYRLDMGGRESIGIIDPVLSLVDSPPTDPYRKPLVHGTRLEIYGVDPDFEFFLRPEALAEYFKRNLGQALRIRNADLVIVDKLSDKGLATGGIEHRVEPPVYKGYQIFTGTLFVEGGAPFNADLFLDPSERTPEIELYRRGDRAGSLFPRNAAQDIAFKEDPLLRKLLDSVFKRLKGVLHFPQTGDFEDDSDCWDTSKKRLLFNSPKSRRFVAALLKRETEFAEIVRRTLEQIDERREGEQARILGDALTAAIRETDYFRNKLGVKEEEPKRKIKPGKGPTRGPSKGTYKLEYVIVSVRNQNGEGVSGIPVQIWQSGQMLGEPRITKNSGSVSFGKKPKGAYRATIALPLEITAPLTSASFELPEDNEGVRVSFRVTTPVQVGTGVVKIPDIIPIIRPFSNAEDDPESPWHSRMNLGMVEINNSHPVYREAEAKGDWTRLAYQVHCLSSAVANHAGAGDRALTVQMSTILFARLMFNAQETERAARAKSAANRRK</sequence>
<dbReference type="Pfam" id="PF13589">
    <property type="entry name" value="HATPase_c_3"/>
    <property type="match status" value="1"/>
</dbReference>
<dbReference type="Gene3D" id="3.30.565.10">
    <property type="entry name" value="Histidine kinase-like ATPase, C-terminal domain"/>
    <property type="match status" value="1"/>
</dbReference>
<dbReference type="Proteomes" id="UP000177821">
    <property type="component" value="Unassembled WGS sequence"/>
</dbReference>
<name>A0A1G1WLV3_9BACT</name>
<reference evidence="1 2" key="1">
    <citation type="journal article" date="2016" name="Nat. Commun.">
        <title>Thousands of microbial genomes shed light on interconnected biogeochemical processes in an aquifer system.</title>
        <authorList>
            <person name="Anantharaman K."/>
            <person name="Brown C.T."/>
            <person name="Hug L.A."/>
            <person name="Sharon I."/>
            <person name="Castelle C.J."/>
            <person name="Probst A.J."/>
            <person name="Thomas B.C."/>
            <person name="Singh A."/>
            <person name="Wilkins M.J."/>
            <person name="Karaoz U."/>
            <person name="Brodie E.L."/>
            <person name="Williams K.H."/>
            <person name="Hubbard S.S."/>
            <person name="Banfield J.F."/>
        </authorList>
    </citation>
    <scope>NUCLEOTIDE SEQUENCE [LARGE SCALE GENOMIC DNA]</scope>
</reference>